<feature type="binding site" evidence="9">
    <location>
        <position position="19"/>
    </location>
    <ligand>
        <name>ATP</name>
        <dbReference type="ChEBI" id="CHEBI:30616"/>
    </ligand>
</feature>
<dbReference type="AlphaFoldDB" id="A0A449B752"/>
<dbReference type="GO" id="GO:0015937">
    <property type="term" value="P:coenzyme A biosynthetic process"/>
    <property type="evidence" value="ECO:0007669"/>
    <property type="project" value="UniProtKB-UniRule"/>
</dbReference>
<feature type="binding site" evidence="9">
    <location>
        <begin position="11"/>
        <end position="12"/>
    </location>
    <ligand>
        <name>ATP</name>
        <dbReference type="ChEBI" id="CHEBI:30616"/>
    </ligand>
</feature>
<gene>
    <name evidence="11" type="primary">coaD_2</name>
    <name evidence="9" type="synonym">coaD</name>
    <name evidence="11" type="ORF">NCTC10179_00595</name>
</gene>
<sequence>MKNNIAIYPGSFDPFHEGHKQILKKAIDLFEHVYVIVTNNPDKDNQSNIIDRYNFVNQQLQKFKNVTVLINENELTAVFAKKLKARYIIRSARNIKDFNYEIELAAGNKHLNKHLETILIMPNYKSIKYSSTLIRHKERLKI</sequence>
<comment type="pathway">
    <text evidence="9">Cofactor biosynthesis; coenzyme A biosynthesis; CoA from (R)-pantothenate: step 4/5.</text>
</comment>
<dbReference type="GO" id="GO:0004595">
    <property type="term" value="F:pantetheine-phosphate adenylyltransferase activity"/>
    <property type="evidence" value="ECO:0007669"/>
    <property type="project" value="UniProtKB-UniRule"/>
</dbReference>
<keyword evidence="2 9" id="KW-0808">Transferase</keyword>
<feature type="binding site" evidence="9">
    <location>
        <position position="90"/>
    </location>
    <ligand>
        <name>substrate</name>
    </ligand>
</feature>
<evidence type="ECO:0000256" key="9">
    <source>
        <dbReference type="HAMAP-Rule" id="MF_00151"/>
    </source>
</evidence>
<evidence type="ECO:0000259" key="10">
    <source>
        <dbReference type="Pfam" id="PF01467"/>
    </source>
</evidence>
<comment type="function">
    <text evidence="9">Reversibly transfers an adenylyl group from ATP to 4'-phosphopantetheine, yielding dephospho-CoA (dPCoA) and pyrophosphate.</text>
</comment>
<dbReference type="SUPFAM" id="SSF52374">
    <property type="entry name" value="Nucleotidylyl transferase"/>
    <property type="match status" value="1"/>
</dbReference>
<dbReference type="InterPro" id="IPR001980">
    <property type="entry name" value="PPAT"/>
</dbReference>
<evidence type="ECO:0000256" key="3">
    <source>
        <dbReference type="ARBA" id="ARBA00022695"/>
    </source>
</evidence>
<organism evidence="11 12">
    <name type="scientific">Mycoplasmopsis columboralis</name>
    <dbReference type="NCBI Taxonomy" id="171282"/>
    <lineage>
        <taxon>Bacteria</taxon>
        <taxon>Bacillati</taxon>
        <taxon>Mycoplasmatota</taxon>
        <taxon>Mycoplasmoidales</taxon>
        <taxon>Metamycoplasmataceae</taxon>
        <taxon>Mycoplasmopsis</taxon>
    </lineage>
</organism>
<dbReference type="EMBL" id="LR215039">
    <property type="protein sequence ID" value="VEU76414.1"/>
    <property type="molecule type" value="Genomic_DNA"/>
</dbReference>
<name>A0A449B752_9BACT</name>
<feature type="site" description="Transition state stabilizer" evidence="9">
    <location>
        <position position="19"/>
    </location>
</feature>
<dbReference type="PRINTS" id="PR01020">
    <property type="entry name" value="LPSBIOSNTHSS"/>
</dbReference>
<evidence type="ECO:0000256" key="2">
    <source>
        <dbReference type="ARBA" id="ARBA00022679"/>
    </source>
</evidence>
<comment type="subcellular location">
    <subcellularLocation>
        <location evidence="9">Cytoplasm</location>
    </subcellularLocation>
</comment>
<proteinExistence type="inferred from homology"/>
<dbReference type="UniPathway" id="UPA00241">
    <property type="reaction ID" value="UER00355"/>
</dbReference>
<keyword evidence="3 9" id="KW-0548">Nucleotidyltransferase</keyword>
<dbReference type="Gene3D" id="3.40.50.620">
    <property type="entry name" value="HUPs"/>
    <property type="match status" value="1"/>
</dbReference>
<comment type="catalytic activity">
    <reaction evidence="8 9">
        <text>(R)-4'-phosphopantetheine + ATP + H(+) = 3'-dephospho-CoA + diphosphate</text>
        <dbReference type="Rhea" id="RHEA:19801"/>
        <dbReference type="ChEBI" id="CHEBI:15378"/>
        <dbReference type="ChEBI" id="CHEBI:30616"/>
        <dbReference type="ChEBI" id="CHEBI:33019"/>
        <dbReference type="ChEBI" id="CHEBI:57328"/>
        <dbReference type="ChEBI" id="CHEBI:61723"/>
        <dbReference type="EC" id="2.7.7.3"/>
    </reaction>
</comment>
<keyword evidence="6 9" id="KW-0460">Magnesium</keyword>
<evidence type="ECO:0000256" key="1">
    <source>
        <dbReference type="ARBA" id="ARBA00022490"/>
    </source>
</evidence>
<dbReference type="PANTHER" id="PTHR21342">
    <property type="entry name" value="PHOSPHOPANTETHEINE ADENYLYLTRANSFERASE"/>
    <property type="match status" value="1"/>
</dbReference>
<comment type="similarity">
    <text evidence="9">Belongs to the bacterial CoaD family.</text>
</comment>
<evidence type="ECO:0000313" key="12">
    <source>
        <dbReference type="Proteomes" id="UP000289497"/>
    </source>
</evidence>
<feature type="binding site" evidence="9">
    <location>
        <position position="76"/>
    </location>
    <ligand>
        <name>substrate</name>
    </ligand>
</feature>
<keyword evidence="7 9" id="KW-0173">Coenzyme A biosynthesis</keyword>
<feature type="domain" description="Cytidyltransferase-like" evidence="10">
    <location>
        <begin position="7"/>
        <end position="136"/>
    </location>
</feature>
<evidence type="ECO:0000256" key="6">
    <source>
        <dbReference type="ARBA" id="ARBA00022842"/>
    </source>
</evidence>
<evidence type="ECO:0000256" key="7">
    <source>
        <dbReference type="ARBA" id="ARBA00022993"/>
    </source>
</evidence>
<accession>A0A449B752</accession>
<comment type="caution">
    <text evidence="9">Lacks conserved residue(s) required for the propagation of feature annotation.</text>
</comment>
<dbReference type="NCBIfam" id="TIGR01510">
    <property type="entry name" value="coaD_prev_kdtB"/>
    <property type="match status" value="1"/>
</dbReference>
<feature type="binding site" evidence="9">
    <location>
        <position position="101"/>
    </location>
    <ligand>
        <name>ATP</name>
        <dbReference type="ChEBI" id="CHEBI:30616"/>
    </ligand>
</feature>
<dbReference type="NCBIfam" id="TIGR00125">
    <property type="entry name" value="cyt_tran_rel"/>
    <property type="match status" value="1"/>
</dbReference>
<dbReference type="EC" id="2.7.7.3" evidence="9"/>
<keyword evidence="1 9" id="KW-0963">Cytoplasm</keyword>
<keyword evidence="5 9" id="KW-0067">ATP-binding</keyword>
<feature type="binding site" evidence="9">
    <location>
        <begin position="126"/>
        <end position="132"/>
    </location>
    <ligand>
        <name>ATP</name>
        <dbReference type="ChEBI" id="CHEBI:30616"/>
    </ligand>
</feature>
<dbReference type="OrthoDB" id="9806661at2"/>
<comment type="subunit">
    <text evidence="9">Homohexamer.</text>
</comment>
<feature type="binding site" evidence="9">
    <location>
        <position position="11"/>
    </location>
    <ligand>
        <name>substrate</name>
    </ligand>
</feature>
<keyword evidence="12" id="KW-1185">Reference proteome</keyword>
<evidence type="ECO:0000256" key="5">
    <source>
        <dbReference type="ARBA" id="ARBA00022840"/>
    </source>
</evidence>
<evidence type="ECO:0000256" key="8">
    <source>
        <dbReference type="ARBA" id="ARBA00029346"/>
    </source>
</evidence>
<comment type="cofactor">
    <cofactor evidence="9">
        <name>Mg(2+)</name>
        <dbReference type="ChEBI" id="CHEBI:18420"/>
    </cofactor>
</comment>
<dbReference type="PANTHER" id="PTHR21342:SF1">
    <property type="entry name" value="PHOSPHOPANTETHEINE ADENYLYLTRANSFERASE"/>
    <property type="match status" value="1"/>
</dbReference>
<dbReference type="HAMAP" id="MF_00151">
    <property type="entry name" value="PPAT_bact"/>
    <property type="match status" value="1"/>
</dbReference>
<dbReference type="RefSeq" id="WP_036434731.1">
    <property type="nucleotide sequence ID" value="NZ_LR215039.1"/>
</dbReference>
<dbReference type="GO" id="GO:0005737">
    <property type="term" value="C:cytoplasm"/>
    <property type="evidence" value="ECO:0007669"/>
    <property type="project" value="UniProtKB-SubCell"/>
</dbReference>
<dbReference type="InterPro" id="IPR004821">
    <property type="entry name" value="Cyt_trans-like"/>
</dbReference>
<dbReference type="GO" id="GO:0005524">
    <property type="term" value="F:ATP binding"/>
    <property type="evidence" value="ECO:0007669"/>
    <property type="project" value="UniProtKB-KW"/>
</dbReference>
<feature type="binding site" evidence="9">
    <location>
        <position position="43"/>
    </location>
    <ligand>
        <name>substrate</name>
    </ligand>
</feature>
<dbReference type="Proteomes" id="UP000289497">
    <property type="component" value="Chromosome"/>
</dbReference>
<reference evidence="11 12" key="1">
    <citation type="submission" date="2019-01" db="EMBL/GenBank/DDBJ databases">
        <authorList>
            <consortium name="Pathogen Informatics"/>
        </authorList>
    </citation>
    <scope>NUCLEOTIDE SEQUENCE [LARGE SCALE GENOMIC DNA]</scope>
    <source>
        <strain evidence="11 12">NCTC10179</strain>
    </source>
</reference>
<protein>
    <recommendedName>
        <fullName evidence="9">Phosphopantetheine adenylyltransferase</fullName>
        <ecNumber evidence="9">2.7.7.3</ecNumber>
    </recommendedName>
    <alternativeName>
        <fullName evidence="9">Dephospho-CoA pyrophosphorylase</fullName>
    </alternativeName>
    <alternativeName>
        <fullName evidence="9">Pantetheine-phosphate adenylyltransferase</fullName>
        <shortName evidence="9">PPAT</shortName>
    </alternativeName>
</protein>
<dbReference type="InterPro" id="IPR014729">
    <property type="entry name" value="Rossmann-like_a/b/a_fold"/>
</dbReference>
<keyword evidence="4 9" id="KW-0547">Nucleotide-binding</keyword>
<evidence type="ECO:0000313" key="11">
    <source>
        <dbReference type="EMBL" id="VEU76414.1"/>
    </source>
</evidence>
<dbReference type="Pfam" id="PF01467">
    <property type="entry name" value="CTP_transf_like"/>
    <property type="match status" value="1"/>
</dbReference>
<evidence type="ECO:0000256" key="4">
    <source>
        <dbReference type="ARBA" id="ARBA00022741"/>
    </source>
</evidence>
<dbReference type="KEGG" id="mcou:NCTC10179_00595"/>